<dbReference type="PANTHER" id="PTHR44858:SF1">
    <property type="entry name" value="UDP-N-ACETYLGLUCOSAMINE--PEPTIDE N-ACETYLGLUCOSAMINYLTRANSFERASE SPINDLY-RELATED"/>
    <property type="match status" value="1"/>
</dbReference>
<keyword evidence="2 3" id="KW-0802">TPR repeat</keyword>
<feature type="repeat" description="TPR" evidence="3">
    <location>
        <begin position="294"/>
        <end position="327"/>
    </location>
</feature>
<protein>
    <submittedName>
        <fullName evidence="5">Tetratricopeptide repeat protein</fullName>
    </submittedName>
</protein>
<dbReference type="PROSITE" id="PS50005">
    <property type="entry name" value="TPR"/>
    <property type="match status" value="8"/>
</dbReference>
<evidence type="ECO:0000256" key="3">
    <source>
        <dbReference type="PROSITE-ProRule" id="PRU00339"/>
    </source>
</evidence>
<keyword evidence="4" id="KW-0472">Membrane</keyword>
<dbReference type="RefSeq" id="WP_229487000.1">
    <property type="nucleotide sequence ID" value="NZ_JAIVFQ010000041.1"/>
</dbReference>
<feature type="repeat" description="TPR" evidence="3">
    <location>
        <begin position="362"/>
        <end position="395"/>
    </location>
</feature>
<name>A0ABS8ID74_9NOSO</name>
<proteinExistence type="predicted"/>
<feature type="repeat" description="TPR" evidence="3">
    <location>
        <begin position="396"/>
        <end position="429"/>
    </location>
</feature>
<evidence type="ECO:0000256" key="4">
    <source>
        <dbReference type="SAM" id="Phobius"/>
    </source>
</evidence>
<organism evidence="5 6">
    <name type="scientific">Nostoc favosum CHAB5714</name>
    <dbReference type="NCBI Taxonomy" id="2780399"/>
    <lineage>
        <taxon>Bacteria</taxon>
        <taxon>Bacillati</taxon>
        <taxon>Cyanobacteriota</taxon>
        <taxon>Cyanophyceae</taxon>
        <taxon>Nostocales</taxon>
        <taxon>Nostocaceae</taxon>
        <taxon>Nostoc</taxon>
        <taxon>Nostoc favosum</taxon>
    </lineage>
</organism>
<evidence type="ECO:0000256" key="2">
    <source>
        <dbReference type="ARBA" id="ARBA00022803"/>
    </source>
</evidence>
<feature type="transmembrane region" description="Helical" evidence="4">
    <location>
        <begin position="139"/>
        <end position="157"/>
    </location>
</feature>
<comment type="caution">
    <text evidence="5">The sequence shown here is derived from an EMBL/GenBank/DDBJ whole genome shotgun (WGS) entry which is preliminary data.</text>
</comment>
<sequence length="511" mass="59338">MKLELTDWDKDLPPEPEEYQALVRTLKFTEGFGLLFARCSPAEGEQLIGKVKEDITDKTIEVLRLKQAVSNLYEIIDKLDNKEQIDILFITGLEYSFYEYEESKTLIGWNSRDIYSYSWKSVPPVLINLNQQRERFRDSFNICFVFFLPLFAIKYFIQRAPDFFDWRSGLFDFPIDAETLKQESSRILQDGDYEKYLTLTPEERTQKILEIQELLAENHQVTSSQAELLFELGNLHSSGQDYTKAIASYDQALKIQPDYHKAWYNRGIALGNLGRLEEAIASYDQALKIQPDYHKAWYNRGIALGNLGRLEEAIASYDQALKIKPDYHEAWYNRGYALDDLGRTEEAIASYDQALKIKPDKHEAWNNRGNALRNLGRTEEAIASYDQALKIKPDYHQAWYNRGNALRNLGRTEEAIASYDQALKIKPDYHEAWYNRGYALDDLGRTEEAIASYDQALKIKPDKHEAWNNRGYALDDLGRTEEAIASYDQALKFKPDKHEAWNNRGYALDEI</sequence>
<feature type="non-terminal residue" evidence="5">
    <location>
        <position position="511"/>
    </location>
</feature>
<dbReference type="InterPro" id="IPR011990">
    <property type="entry name" value="TPR-like_helical_dom_sf"/>
</dbReference>
<keyword evidence="4" id="KW-0812">Transmembrane</keyword>
<dbReference type="Proteomes" id="UP001199525">
    <property type="component" value="Unassembled WGS sequence"/>
</dbReference>
<reference evidence="5 6" key="1">
    <citation type="journal article" date="2021" name="Microorganisms">
        <title>Genome Evolution of Filamentous Cyanobacterium Nostoc Species: From Facultative Symbiosis to Free Living.</title>
        <authorList>
            <person name="Huo D."/>
            <person name="Li H."/>
            <person name="Cai F."/>
            <person name="Guo X."/>
            <person name="Qiao Z."/>
            <person name="Wang W."/>
            <person name="Yu G."/>
            <person name="Li R."/>
        </authorList>
    </citation>
    <scope>NUCLEOTIDE SEQUENCE [LARGE SCALE GENOMIC DNA]</scope>
    <source>
        <strain evidence="5 6">CHAB 5714</strain>
    </source>
</reference>
<feature type="repeat" description="TPR" evidence="3">
    <location>
        <begin position="430"/>
        <end position="463"/>
    </location>
</feature>
<keyword evidence="1" id="KW-0677">Repeat</keyword>
<feature type="repeat" description="TPR" evidence="3">
    <location>
        <begin position="226"/>
        <end position="259"/>
    </location>
</feature>
<evidence type="ECO:0000313" key="6">
    <source>
        <dbReference type="Proteomes" id="UP001199525"/>
    </source>
</evidence>
<dbReference type="InterPro" id="IPR019734">
    <property type="entry name" value="TPR_rpt"/>
</dbReference>
<evidence type="ECO:0000256" key="1">
    <source>
        <dbReference type="ARBA" id="ARBA00022737"/>
    </source>
</evidence>
<accession>A0ABS8ID74</accession>
<dbReference type="SUPFAM" id="SSF48452">
    <property type="entry name" value="TPR-like"/>
    <property type="match status" value="1"/>
</dbReference>
<gene>
    <name evidence="5" type="ORF">LC586_23210</name>
</gene>
<dbReference type="InterPro" id="IPR050498">
    <property type="entry name" value="Ycf3"/>
</dbReference>
<evidence type="ECO:0000313" key="5">
    <source>
        <dbReference type="EMBL" id="MCC5602028.1"/>
    </source>
</evidence>
<feature type="repeat" description="TPR" evidence="3">
    <location>
        <begin position="328"/>
        <end position="361"/>
    </location>
</feature>
<keyword evidence="4" id="KW-1133">Transmembrane helix</keyword>
<feature type="repeat" description="TPR" evidence="3">
    <location>
        <begin position="260"/>
        <end position="293"/>
    </location>
</feature>
<dbReference type="PROSITE" id="PS50293">
    <property type="entry name" value="TPR_REGION"/>
    <property type="match status" value="8"/>
</dbReference>
<dbReference type="PANTHER" id="PTHR44858">
    <property type="entry name" value="TETRATRICOPEPTIDE REPEAT PROTEIN 6"/>
    <property type="match status" value="1"/>
</dbReference>
<dbReference type="EMBL" id="JAIVFQ010000041">
    <property type="protein sequence ID" value="MCC5602028.1"/>
    <property type="molecule type" value="Genomic_DNA"/>
</dbReference>
<dbReference type="Gene3D" id="1.25.40.10">
    <property type="entry name" value="Tetratricopeptide repeat domain"/>
    <property type="match status" value="4"/>
</dbReference>
<feature type="repeat" description="TPR" evidence="3">
    <location>
        <begin position="464"/>
        <end position="497"/>
    </location>
</feature>
<dbReference type="Pfam" id="PF13432">
    <property type="entry name" value="TPR_16"/>
    <property type="match status" value="4"/>
</dbReference>
<keyword evidence="6" id="KW-1185">Reference proteome</keyword>
<dbReference type="SMART" id="SM00028">
    <property type="entry name" value="TPR"/>
    <property type="match status" value="8"/>
</dbReference>